<sequence>MFTLSRSTPPPAFRLHVDGHLGMGLSICRSIIDAHRGRLWVSECSPRGACVQFRLPRHPGVSS</sequence>
<gene>
    <name evidence="2" type="ORF">FSB64_29585</name>
</gene>
<dbReference type="EMBL" id="VOMC01000038">
    <property type="protein sequence ID" value="NVI07833.1"/>
    <property type="molecule type" value="Genomic_DNA"/>
</dbReference>
<feature type="domain" description="Histidine kinase/HSP90-like ATPase" evidence="1">
    <location>
        <begin position="19"/>
        <end position="57"/>
    </location>
</feature>
<dbReference type="SUPFAM" id="SSF55874">
    <property type="entry name" value="ATPase domain of HSP90 chaperone/DNA topoisomerase II/histidine kinase"/>
    <property type="match status" value="1"/>
</dbReference>
<dbReference type="RefSeq" id="WP_176368745.1">
    <property type="nucleotide sequence ID" value="NZ_JBNDMD010000002.1"/>
</dbReference>
<dbReference type="Proteomes" id="UP000821598">
    <property type="component" value="Unassembled WGS sequence"/>
</dbReference>
<protein>
    <recommendedName>
        <fullName evidence="1">Histidine kinase/HSP90-like ATPase domain-containing protein</fullName>
    </recommendedName>
</protein>
<evidence type="ECO:0000259" key="1">
    <source>
        <dbReference type="Pfam" id="PF02518"/>
    </source>
</evidence>
<organism evidence="2 3">
    <name type="scientific">Paraburkholderia youngii</name>
    <dbReference type="NCBI Taxonomy" id="2782701"/>
    <lineage>
        <taxon>Bacteria</taxon>
        <taxon>Pseudomonadati</taxon>
        <taxon>Pseudomonadota</taxon>
        <taxon>Betaproteobacteria</taxon>
        <taxon>Burkholderiales</taxon>
        <taxon>Burkholderiaceae</taxon>
        <taxon>Paraburkholderia</taxon>
    </lineage>
</organism>
<evidence type="ECO:0000313" key="3">
    <source>
        <dbReference type="Proteomes" id="UP000821598"/>
    </source>
</evidence>
<reference evidence="2 3" key="1">
    <citation type="submission" date="2019-08" db="EMBL/GenBank/DDBJ databases">
        <title>Paraburkholderia simonii sp. nov. and P. youngii sp. nov. Brazilian and Mexican Mimosa-associated rhizobia.</title>
        <authorList>
            <person name="Mavima L."/>
            <person name="Beukes C.W."/>
            <person name="Palmer M."/>
            <person name="De Meyer S.E."/>
            <person name="James E.K."/>
            <person name="Maluk M."/>
            <person name="Avontuur J.R."/>
            <person name="Chan W.Y."/>
            <person name="Venter S.N."/>
            <person name="Steenkamp E.T."/>
        </authorList>
    </citation>
    <scope>NUCLEOTIDE SEQUENCE [LARGE SCALE GENOMIC DNA]</scope>
    <source>
        <strain evidence="2 3">JPY454</strain>
    </source>
</reference>
<evidence type="ECO:0000313" key="2">
    <source>
        <dbReference type="EMBL" id="NVI07833.1"/>
    </source>
</evidence>
<comment type="caution">
    <text evidence="2">The sequence shown here is derived from an EMBL/GenBank/DDBJ whole genome shotgun (WGS) entry which is preliminary data.</text>
</comment>
<dbReference type="InterPro" id="IPR036890">
    <property type="entry name" value="HATPase_C_sf"/>
</dbReference>
<accession>A0ABX2NUM2</accession>
<dbReference type="Pfam" id="PF02518">
    <property type="entry name" value="HATPase_c"/>
    <property type="match status" value="1"/>
</dbReference>
<dbReference type="Gene3D" id="3.30.565.10">
    <property type="entry name" value="Histidine kinase-like ATPase, C-terminal domain"/>
    <property type="match status" value="1"/>
</dbReference>
<name>A0ABX2NUM2_9BURK</name>
<dbReference type="InterPro" id="IPR003594">
    <property type="entry name" value="HATPase_dom"/>
</dbReference>
<proteinExistence type="predicted"/>
<keyword evidence="3" id="KW-1185">Reference proteome</keyword>